<dbReference type="OrthoDB" id="9776227at2"/>
<dbReference type="EMBL" id="AAOE01000029">
    <property type="protein sequence ID" value="EAR07905.1"/>
    <property type="molecule type" value="Genomic_DNA"/>
</dbReference>
<reference evidence="10 11" key="1">
    <citation type="submission" date="2006-02" db="EMBL/GenBank/DDBJ databases">
        <authorList>
            <person name="Pinhassi J."/>
            <person name="Pedros-Alio C."/>
            <person name="Ferriera S."/>
            <person name="Johnson J."/>
            <person name="Kravitz S."/>
            <person name="Halpern A."/>
            <person name="Remington K."/>
            <person name="Beeson K."/>
            <person name="Tran B."/>
            <person name="Rogers Y.-H."/>
            <person name="Friedman R."/>
            <person name="Venter J.C."/>
        </authorList>
    </citation>
    <scope>NUCLEOTIDE SEQUENCE [LARGE SCALE GENOMIC DNA]</scope>
    <source>
        <strain evidence="10 11">MED297</strain>
    </source>
</reference>
<evidence type="ECO:0000313" key="10">
    <source>
        <dbReference type="EMBL" id="EAR07905.1"/>
    </source>
</evidence>
<comment type="similarity">
    <text evidence="3">Belongs to the LptF/LptG family.</text>
</comment>
<evidence type="ECO:0000256" key="5">
    <source>
        <dbReference type="ARBA" id="ARBA00022692"/>
    </source>
</evidence>
<keyword evidence="6 9" id="KW-1133">Transmembrane helix</keyword>
<name>A4BIX2_9GAMM</name>
<dbReference type="GO" id="GO:0015920">
    <property type="term" value="P:lipopolysaccharide transport"/>
    <property type="evidence" value="ECO:0007669"/>
    <property type="project" value="TreeGrafter"/>
</dbReference>
<evidence type="ECO:0000256" key="1">
    <source>
        <dbReference type="ARBA" id="ARBA00002265"/>
    </source>
</evidence>
<proteinExistence type="inferred from homology"/>
<keyword evidence="4" id="KW-1003">Cell membrane</keyword>
<evidence type="ECO:0000313" key="11">
    <source>
        <dbReference type="Proteomes" id="UP000005953"/>
    </source>
</evidence>
<organism evidence="10 11">
    <name type="scientific">Reinekea blandensis MED297</name>
    <dbReference type="NCBI Taxonomy" id="314283"/>
    <lineage>
        <taxon>Bacteria</taxon>
        <taxon>Pseudomonadati</taxon>
        <taxon>Pseudomonadota</taxon>
        <taxon>Gammaproteobacteria</taxon>
        <taxon>Oceanospirillales</taxon>
        <taxon>Saccharospirillaceae</taxon>
        <taxon>Reinekea</taxon>
    </lineage>
</organism>
<feature type="transmembrane region" description="Helical" evidence="9">
    <location>
        <begin position="61"/>
        <end position="78"/>
    </location>
</feature>
<dbReference type="Pfam" id="PF03739">
    <property type="entry name" value="LptF_LptG"/>
    <property type="match status" value="1"/>
</dbReference>
<accession>A4BIX2</accession>
<comment type="caution">
    <text evidence="10">The sequence shown here is derived from an EMBL/GenBank/DDBJ whole genome shotgun (WGS) entry which is preliminary data.</text>
</comment>
<comment type="subcellular location">
    <subcellularLocation>
        <location evidence="2">Cell membrane</location>
        <topology evidence="2">Multi-pass membrane protein</topology>
    </subcellularLocation>
</comment>
<keyword evidence="11" id="KW-1185">Reference proteome</keyword>
<sequence>MNIQNGYLVKQTSLMVSIVLLAIAGLLFVTGIADEAARRMTDTYTLQSAVIYKFSTLSAEVYEYIGVIVMLGTLITVASFNKHQELTIIQLSAASAPALLLRLLLPALILLPIVYGIGEFAAPSWQNNAEQARALLRGEKNPTLRGQWYKANNEYVNVEFISNETELTGITRFQMNPQKQLMAASYSKRAVYSDGSWVLINTIEVKRTERGFERKTMGISSWENAVFTPELVRNLALESSNLTLPELWTQVRFRAEAGTLTPALERTLWNRVLFPLQYIGLMFVALAFAFGSFRQKTIGDAAFKALVLGVISGLLIDTLSASLMVLAMPAFAAVLVSNSLFTGLAFYLLKRRY</sequence>
<dbReference type="RefSeq" id="WP_008043158.1">
    <property type="nucleotide sequence ID" value="NZ_CH724150.1"/>
</dbReference>
<dbReference type="GO" id="GO:0043190">
    <property type="term" value="C:ATP-binding cassette (ABC) transporter complex"/>
    <property type="evidence" value="ECO:0007669"/>
    <property type="project" value="TreeGrafter"/>
</dbReference>
<keyword evidence="7 9" id="KW-0472">Membrane</keyword>
<feature type="transmembrane region" description="Helical" evidence="9">
    <location>
        <begin position="305"/>
        <end position="324"/>
    </location>
</feature>
<evidence type="ECO:0000256" key="7">
    <source>
        <dbReference type="ARBA" id="ARBA00023136"/>
    </source>
</evidence>
<keyword evidence="5 9" id="KW-0812">Transmembrane</keyword>
<feature type="transmembrane region" description="Helical" evidence="9">
    <location>
        <begin position="272"/>
        <end position="293"/>
    </location>
</feature>
<dbReference type="Proteomes" id="UP000005953">
    <property type="component" value="Unassembled WGS sequence"/>
</dbReference>
<dbReference type="InterPro" id="IPR005495">
    <property type="entry name" value="LptG/LptF_permease"/>
</dbReference>
<evidence type="ECO:0000256" key="3">
    <source>
        <dbReference type="ARBA" id="ARBA00007725"/>
    </source>
</evidence>
<feature type="transmembrane region" description="Helical" evidence="9">
    <location>
        <begin position="12"/>
        <end position="33"/>
    </location>
</feature>
<evidence type="ECO:0008006" key="12">
    <source>
        <dbReference type="Google" id="ProtNLM"/>
    </source>
</evidence>
<evidence type="ECO:0000256" key="4">
    <source>
        <dbReference type="ARBA" id="ARBA00022475"/>
    </source>
</evidence>
<feature type="transmembrane region" description="Helical" evidence="9">
    <location>
        <begin position="330"/>
        <end position="349"/>
    </location>
</feature>
<dbReference type="HOGENOM" id="CLU_028799_1_1_6"/>
<comment type="subunit">
    <text evidence="8">Component of the lipopolysaccharide transport and assembly complex. The LptBFG transporter is composed of two ATP-binding proteins (LptB) and two transmembrane proteins (LptF and LptG).</text>
</comment>
<dbReference type="AlphaFoldDB" id="A4BIX2"/>
<dbReference type="PANTHER" id="PTHR33529:SF2">
    <property type="entry name" value="LIPOPOLYSACCHARIDE EXPORT SYSTEM PERMEASE PROTEIN LPTG"/>
    <property type="match status" value="1"/>
</dbReference>
<evidence type="ECO:0000256" key="8">
    <source>
        <dbReference type="ARBA" id="ARBA00026081"/>
    </source>
</evidence>
<evidence type="ECO:0000256" key="6">
    <source>
        <dbReference type="ARBA" id="ARBA00022989"/>
    </source>
</evidence>
<protein>
    <recommendedName>
        <fullName evidence="12">Permease</fullName>
    </recommendedName>
</protein>
<feature type="transmembrane region" description="Helical" evidence="9">
    <location>
        <begin position="99"/>
        <end position="118"/>
    </location>
</feature>
<comment type="function">
    <text evidence="1">Part of the ABC transporter complex LptBFG involved in the translocation of lipopolysaccharide (LPS) from the inner membrane to the outer membrane.</text>
</comment>
<evidence type="ECO:0000256" key="2">
    <source>
        <dbReference type="ARBA" id="ARBA00004651"/>
    </source>
</evidence>
<evidence type="ECO:0000256" key="9">
    <source>
        <dbReference type="SAM" id="Phobius"/>
    </source>
</evidence>
<dbReference type="STRING" id="314283.MED297_15285"/>
<gene>
    <name evidence="10" type="ORF">MED297_15285</name>
</gene>
<dbReference type="PANTHER" id="PTHR33529">
    <property type="entry name" value="SLR0882 PROTEIN-RELATED"/>
    <property type="match status" value="1"/>
</dbReference>